<dbReference type="EMBL" id="JABFTP020000001">
    <property type="protein sequence ID" value="KAL3266985.1"/>
    <property type="molecule type" value="Genomic_DNA"/>
</dbReference>
<dbReference type="Pfam" id="PF02759">
    <property type="entry name" value="RUN"/>
    <property type="match status" value="2"/>
</dbReference>
<dbReference type="AlphaFoldDB" id="A0ABD2MKU1"/>
<evidence type="ECO:0000259" key="2">
    <source>
        <dbReference type="PROSITE" id="PS50095"/>
    </source>
</evidence>
<reference evidence="4 5" key="1">
    <citation type="journal article" date="2021" name="BMC Biol.">
        <title>Horizontally acquired antibacterial genes associated with adaptive radiation of ladybird beetles.</title>
        <authorList>
            <person name="Li H.S."/>
            <person name="Tang X.F."/>
            <person name="Huang Y.H."/>
            <person name="Xu Z.Y."/>
            <person name="Chen M.L."/>
            <person name="Du X.Y."/>
            <person name="Qiu B.Y."/>
            <person name="Chen P.T."/>
            <person name="Zhang W."/>
            <person name="Slipinski A."/>
            <person name="Escalona H.E."/>
            <person name="Waterhouse R.M."/>
            <person name="Zwick A."/>
            <person name="Pang H."/>
        </authorList>
    </citation>
    <scope>NUCLEOTIDE SEQUENCE [LARGE SCALE GENOMIC DNA]</scope>
    <source>
        <strain evidence="4">SYSU2018</strain>
    </source>
</reference>
<dbReference type="PROSITE" id="PS50826">
    <property type="entry name" value="RUN"/>
    <property type="match status" value="2"/>
</dbReference>
<comment type="caution">
    <text evidence="1">Lacks conserved residue(s) required for the propagation of feature annotation.</text>
</comment>
<organism evidence="4 5">
    <name type="scientific">Cryptolaemus montrouzieri</name>
    <dbReference type="NCBI Taxonomy" id="559131"/>
    <lineage>
        <taxon>Eukaryota</taxon>
        <taxon>Metazoa</taxon>
        <taxon>Ecdysozoa</taxon>
        <taxon>Arthropoda</taxon>
        <taxon>Hexapoda</taxon>
        <taxon>Insecta</taxon>
        <taxon>Pterygota</taxon>
        <taxon>Neoptera</taxon>
        <taxon>Endopterygota</taxon>
        <taxon>Coleoptera</taxon>
        <taxon>Polyphaga</taxon>
        <taxon>Cucujiformia</taxon>
        <taxon>Coccinelloidea</taxon>
        <taxon>Coccinellidae</taxon>
        <taxon>Scymninae</taxon>
        <taxon>Scymnini</taxon>
        <taxon>Cryptolaemus</taxon>
    </lineage>
</organism>
<dbReference type="InterPro" id="IPR001024">
    <property type="entry name" value="PLAT/LH2_dom"/>
</dbReference>
<dbReference type="InterPro" id="IPR004012">
    <property type="entry name" value="Run_dom"/>
</dbReference>
<feature type="domain" description="RUN" evidence="3">
    <location>
        <begin position="1"/>
        <end position="129"/>
    </location>
</feature>
<comment type="caution">
    <text evidence="4">The sequence shown here is derived from an EMBL/GenBank/DDBJ whole genome shotgun (WGS) entry which is preliminary data.</text>
</comment>
<sequence>MKENHFHSSAEMSRLALQLENWSNPSNENDHLKTELPHLSDSLLIDITNIEGMLDVKTCIGKARAWVRLALEKKLLSKHIRALLCDQTLLKNLYKRSAFLRCDEEREQFLYHLLSLNAVDYFCFTSIYLTTVIPYRIVIVPTKKGTITSANVWIVLSGTLSETKRVNIPKAAINFEHKSKNLGVLTTLKIGHDNSGLHAKWMIDYVLVRNDITCHVYKFPCGRWLGRGVDDGSTERLLVGTLLPPKSACENNITSVYNKVNSTPPRSRSPVPTLPKTELKPSQIQHMLGDCINNIVKWQYRRSSERNTTLTALLCGEKGLVYCMENVFLLGFKSSKLFVGKHYLWDYLVWIKEEFEVCLMEEGTGTRSASLERNHQKTLAVWRCYCHLVDEIMCSSKALGKDGKFQLFICLSVREHLLHRMLVPMSNCKVTTEMYEDYSFLKNRGLLTFLRQILLPLDELDVVLENSVTHGISSPSHS</sequence>
<feature type="domain" description="PLAT" evidence="2">
    <location>
        <begin position="133"/>
        <end position="239"/>
    </location>
</feature>
<dbReference type="Pfam" id="PF01477">
    <property type="entry name" value="PLAT"/>
    <property type="match status" value="1"/>
</dbReference>
<dbReference type="PANTHER" id="PTHR46070:SF1">
    <property type="entry name" value="PINSTRIPE, ISOFORM A"/>
    <property type="match status" value="1"/>
</dbReference>
<accession>A0ABD2MKU1</accession>
<proteinExistence type="predicted"/>
<name>A0ABD2MKU1_9CUCU</name>
<dbReference type="Gene3D" id="1.20.58.900">
    <property type="match status" value="2"/>
</dbReference>
<keyword evidence="5" id="KW-1185">Reference proteome</keyword>
<dbReference type="Proteomes" id="UP001516400">
    <property type="component" value="Unassembled WGS sequence"/>
</dbReference>
<protein>
    <recommendedName>
        <fullName evidence="6">DENN domain-containing protein 5B</fullName>
    </recommendedName>
</protein>
<dbReference type="InterPro" id="IPR037213">
    <property type="entry name" value="Run_dom_sf"/>
</dbReference>
<evidence type="ECO:0008006" key="6">
    <source>
        <dbReference type="Google" id="ProtNLM"/>
    </source>
</evidence>
<dbReference type="PANTHER" id="PTHR46070">
    <property type="entry name" value="PINSTRIPE, ISOFORM A"/>
    <property type="match status" value="1"/>
</dbReference>
<dbReference type="CDD" id="cd17678">
    <property type="entry name" value="RUN2_DENND5"/>
    <property type="match status" value="1"/>
</dbReference>
<evidence type="ECO:0000256" key="1">
    <source>
        <dbReference type="PROSITE-ProRule" id="PRU00152"/>
    </source>
</evidence>
<dbReference type="InterPro" id="IPR047278">
    <property type="entry name" value="DEN5A/B"/>
</dbReference>
<evidence type="ECO:0000313" key="4">
    <source>
        <dbReference type="EMBL" id="KAL3266985.1"/>
    </source>
</evidence>
<evidence type="ECO:0000259" key="3">
    <source>
        <dbReference type="PROSITE" id="PS50826"/>
    </source>
</evidence>
<feature type="domain" description="RUN" evidence="3">
    <location>
        <begin position="311"/>
        <end position="469"/>
    </location>
</feature>
<dbReference type="InterPro" id="IPR036392">
    <property type="entry name" value="PLAT/LH2_dom_sf"/>
</dbReference>
<dbReference type="Gene3D" id="2.60.60.20">
    <property type="entry name" value="PLAT/LH2 domain"/>
    <property type="match status" value="1"/>
</dbReference>
<gene>
    <name evidence="4" type="ORF">HHI36_011133</name>
</gene>
<dbReference type="SUPFAM" id="SSF49723">
    <property type="entry name" value="Lipase/lipooxygenase domain (PLAT/LH2 domain)"/>
    <property type="match status" value="1"/>
</dbReference>
<dbReference type="SUPFAM" id="SSF140741">
    <property type="entry name" value="RUN domain-like"/>
    <property type="match status" value="2"/>
</dbReference>
<dbReference type="PROSITE" id="PS50095">
    <property type="entry name" value="PLAT"/>
    <property type="match status" value="1"/>
</dbReference>
<dbReference type="SMART" id="SM00593">
    <property type="entry name" value="RUN"/>
    <property type="match status" value="2"/>
</dbReference>
<evidence type="ECO:0000313" key="5">
    <source>
        <dbReference type="Proteomes" id="UP001516400"/>
    </source>
</evidence>